<dbReference type="EMBL" id="HADZ01006134">
    <property type="protein sequence ID" value="SBP70075.1"/>
    <property type="molecule type" value="Transcribed_RNA"/>
</dbReference>
<sequence>MADSDTNTDEDEREFLKVVAQIGGRERIYLVGDACDKKKVDGDDVGIFQEFICDMFHSSNPEISKGPNSQQGDRDGQTGKSDAIPLTVRGMDEDGGKEKRPARKTPRTATKRANIYSSKRAIDSPVIVFIFRQTFVSTCSNEGSLKEILKDVKARTKRASTILRPALIGLIRATQECAETHRCAQVLESLMRSVFHRHSPEMIWVGCFIPKTEATIQNIKKSACNVVYASQTADNSGDRGNQSLWPFQCCFRPERREARGQTNIRPSNCRQKGEAGSKDEGLPLKTLTAEPHVNG</sequence>
<dbReference type="EMBL" id="HAEA01001799">
    <property type="protein sequence ID" value="SBQ30279.1"/>
    <property type="molecule type" value="Transcribed_RNA"/>
</dbReference>
<reference evidence="2" key="1">
    <citation type="submission" date="2016-05" db="EMBL/GenBank/DDBJ databases">
        <authorList>
            <person name="Lavstsen T."/>
            <person name="Jespersen J.S."/>
        </authorList>
    </citation>
    <scope>NUCLEOTIDE SEQUENCE</scope>
    <source>
        <tissue evidence="2">Brain</tissue>
    </source>
</reference>
<feature type="compositionally biased region" description="Basic residues" evidence="1">
    <location>
        <begin position="100"/>
        <end position="110"/>
    </location>
</feature>
<feature type="region of interest" description="Disordered" evidence="1">
    <location>
        <begin position="59"/>
        <end position="112"/>
    </location>
</feature>
<dbReference type="PANTHER" id="PTHR35675:SF1">
    <property type="entry name" value="RIKEN CDNA 2810459M11 GENE"/>
    <property type="match status" value="1"/>
</dbReference>
<feature type="compositionally biased region" description="Polar residues" evidence="1">
    <location>
        <begin position="59"/>
        <end position="71"/>
    </location>
</feature>
<name>A0A1A8BU89_NOTKA</name>
<protein>
    <submittedName>
        <fullName evidence="2">Uncharacterized protein</fullName>
    </submittedName>
</protein>
<feature type="region of interest" description="Disordered" evidence="1">
    <location>
        <begin position="258"/>
        <end position="295"/>
    </location>
</feature>
<feature type="compositionally biased region" description="Polar residues" evidence="1">
    <location>
        <begin position="260"/>
        <end position="270"/>
    </location>
</feature>
<dbReference type="AlphaFoldDB" id="A0A1A8BU89"/>
<evidence type="ECO:0000313" key="2">
    <source>
        <dbReference type="EMBL" id="SBP70075.1"/>
    </source>
</evidence>
<feature type="compositionally biased region" description="Basic and acidic residues" evidence="1">
    <location>
        <begin position="271"/>
        <end position="282"/>
    </location>
</feature>
<accession>A0A1A8BU89</accession>
<proteinExistence type="predicted"/>
<evidence type="ECO:0000256" key="1">
    <source>
        <dbReference type="SAM" id="MobiDB-lite"/>
    </source>
</evidence>
<dbReference type="PANTHER" id="PTHR35675">
    <property type="entry name" value="HYPOTHETICAL PROTEIN LOC100362216"/>
    <property type="match status" value="1"/>
</dbReference>
<feature type="compositionally biased region" description="Basic and acidic residues" evidence="1">
    <location>
        <begin position="90"/>
        <end position="99"/>
    </location>
</feature>
<gene>
    <name evidence="2" type="primary">OLA.4483</name>
</gene>
<organism evidence="2">
    <name type="scientific">Nothobranchius kadleci</name>
    <name type="common">African annual killifish</name>
    <dbReference type="NCBI Taxonomy" id="1051664"/>
    <lineage>
        <taxon>Eukaryota</taxon>
        <taxon>Metazoa</taxon>
        <taxon>Chordata</taxon>
        <taxon>Craniata</taxon>
        <taxon>Vertebrata</taxon>
        <taxon>Euteleostomi</taxon>
        <taxon>Actinopterygii</taxon>
        <taxon>Neopterygii</taxon>
        <taxon>Teleostei</taxon>
        <taxon>Neoteleostei</taxon>
        <taxon>Acanthomorphata</taxon>
        <taxon>Ovalentaria</taxon>
        <taxon>Atherinomorphae</taxon>
        <taxon>Cyprinodontiformes</taxon>
        <taxon>Nothobranchiidae</taxon>
        <taxon>Nothobranchius</taxon>
    </lineage>
</organism>
<reference evidence="2" key="2">
    <citation type="submission" date="2016-06" db="EMBL/GenBank/DDBJ databases">
        <title>The genome of a short-lived fish provides insights into sex chromosome evolution and the genetic control of aging.</title>
        <authorList>
            <person name="Reichwald K."/>
            <person name="Felder M."/>
            <person name="Petzold A."/>
            <person name="Koch P."/>
            <person name="Groth M."/>
            <person name="Platzer M."/>
        </authorList>
    </citation>
    <scope>NUCLEOTIDE SEQUENCE</scope>
    <source>
        <tissue evidence="2">Brain</tissue>
    </source>
</reference>